<evidence type="ECO:0000256" key="2">
    <source>
        <dbReference type="SAM" id="Phobius"/>
    </source>
</evidence>
<dbReference type="Pfam" id="PF02470">
    <property type="entry name" value="MlaD"/>
    <property type="match status" value="1"/>
</dbReference>
<reference evidence="4 5" key="1">
    <citation type="submission" date="2021-11" db="EMBL/GenBank/DDBJ databases">
        <title>Draft genome sequence of Actinomycetospora sp. SF1 isolated from the rhizosphere soil.</title>
        <authorList>
            <person name="Duangmal K."/>
            <person name="Chantavorakit T."/>
        </authorList>
    </citation>
    <scope>NUCLEOTIDE SEQUENCE [LARGE SCALE GENOMIC DNA]</scope>
    <source>
        <strain evidence="4 5">TBRC 5722</strain>
    </source>
</reference>
<proteinExistence type="predicted"/>
<feature type="compositionally biased region" description="Gly residues" evidence="1">
    <location>
        <begin position="10"/>
        <end position="23"/>
    </location>
</feature>
<dbReference type="EMBL" id="JAJNDB010000001">
    <property type="protein sequence ID" value="MCD2193750.1"/>
    <property type="molecule type" value="Genomic_DNA"/>
</dbReference>
<keyword evidence="2" id="KW-0472">Membrane</keyword>
<dbReference type="InterPro" id="IPR003399">
    <property type="entry name" value="Mce/MlaD"/>
</dbReference>
<dbReference type="PANTHER" id="PTHR33371">
    <property type="entry name" value="INTERMEMBRANE PHOSPHOLIPID TRANSPORT SYSTEM BINDING PROTEIN MLAD-RELATED"/>
    <property type="match status" value="1"/>
</dbReference>
<comment type="caution">
    <text evidence="4">The sequence shown here is derived from an EMBL/GenBank/DDBJ whole genome shotgun (WGS) entry which is preliminary data.</text>
</comment>
<dbReference type="RefSeq" id="WP_230732446.1">
    <property type="nucleotide sequence ID" value="NZ_JAJNDB010000001.1"/>
</dbReference>
<keyword evidence="5" id="KW-1185">Reference proteome</keyword>
<name>A0ABS8P667_9PSEU</name>
<sequence length="490" mass="50570">MKLSSALPGKGDGGNGKDSGNGDGSTKRPNVRKVNYALVGTIVVAVLTLGLLAGITKSEWQQYLQWGFTTRDIHTTGDYFTLANSSKVKVGGVEVGRIDSVEREPDGSAVMHLRIESDVPDKVGSAPSANVRPVSLLGGVIYVDIIPGGDRTQPWTDDIPVQRTQLPTELSQVVQGIQPDAVKGIPASINGLDRALKAGSGQAIQGLAKDAPAALGPGAGVIDALQGTNPGNDLPAVVDGLQRTTAVLSRQDGQIESVLTNLHTTTSAFRDSSKNTVQAIHDLPDALDTARPGLARLGGSLDKLRDTAGPARPVVQQAGVLLDHLDPVLVKARPVVSDLRAALEQTRPVVQGLIPASKDLTTVFNGLNTPLDRVNGPIVDTLESGYSPNQGADAGRRHADVPGEHADKLREEIGPMFRGLNGVAGYNDANGHGIAFNVGGGTGTIAGNPGISLPTLYALLNPAGSALPMASQAALPAPVAGLLPQTGGNR</sequence>
<keyword evidence="2" id="KW-0812">Transmembrane</keyword>
<protein>
    <submittedName>
        <fullName evidence="4">MlaD family protein</fullName>
    </submittedName>
</protein>
<evidence type="ECO:0000313" key="5">
    <source>
        <dbReference type="Proteomes" id="UP001199469"/>
    </source>
</evidence>
<feature type="region of interest" description="Disordered" evidence="1">
    <location>
        <begin position="1"/>
        <end position="29"/>
    </location>
</feature>
<keyword evidence="2" id="KW-1133">Transmembrane helix</keyword>
<feature type="domain" description="Mce/MlaD" evidence="3">
    <location>
        <begin position="81"/>
        <end position="148"/>
    </location>
</feature>
<gene>
    <name evidence="4" type="ORF">LQ327_10210</name>
</gene>
<dbReference type="InterPro" id="IPR052336">
    <property type="entry name" value="MlaD_Phospholipid_Transporter"/>
</dbReference>
<evidence type="ECO:0000313" key="4">
    <source>
        <dbReference type="EMBL" id="MCD2193750.1"/>
    </source>
</evidence>
<accession>A0ABS8P667</accession>
<evidence type="ECO:0000259" key="3">
    <source>
        <dbReference type="Pfam" id="PF02470"/>
    </source>
</evidence>
<organism evidence="4 5">
    <name type="scientific">Actinomycetospora endophytica</name>
    <dbReference type="NCBI Taxonomy" id="2291215"/>
    <lineage>
        <taxon>Bacteria</taxon>
        <taxon>Bacillati</taxon>
        <taxon>Actinomycetota</taxon>
        <taxon>Actinomycetes</taxon>
        <taxon>Pseudonocardiales</taxon>
        <taxon>Pseudonocardiaceae</taxon>
        <taxon>Actinomycetospora</taxon>
    </lineage>
</organism>
<dbReference type="PANTHER" id="PTHR33371:SF4">
    <property type="entry name" value="INTERMEMBRANE PHOSPHOLIPID TRANSPORT SYSTEM BINDING PROTEIN MLAD"/>
    <property type="match status" value="1"/>
</dbReference>
<feature type="transmembrane region" description="Helical" evidence="2">
    <location>
        <begin position="34"/>
        <end position="55"/>
    </location>
</feature>
<dbReference type="Proteomes" id="UP001199469">
    <property type="component" value="Unassembled WGS sequence"/>
</dbReference>
<evidence type="ECO:0000256" key="1">
    <source>
        <dbReference type="SAM" id="MobiDB-lite"/>
    </source>
</evidence>